<organism evidence="2 3">
    <name type="scientific">Sphingoaurantiacus capsulatus</name>
    <dbReference type="NCBI Taxonomy" id="1771310"/>
    <lineage>
        <taxon>Bacteria</taxon>
        <taxon>Pseudomonadati</taxon>
        <taxon>Pseudomonadota</taxon>
        <taxon>Alphaproteobacteria</taxon>
        <taxon>Sphingomonadales</taxon>
        <taxon>Sphingosinicellaceae</taxon>
        <taxon>Sphingoaurantiacus</taxon>
    </lineage>
</organism>
<proteinExistence type="predicted"/>
<reference evidence="3" key="1">
    <citation type="journal article" date="2019" name="Int. J. Syst. Evol. Microbiol.">
        <title>The Global Catalogue of Microorganisms (GCM) 10K type strain sequencing project: providing services to taxonomists for standard genome sequencing and annotation.</title>
        <authorList>
            <consortium name="The Broad Institute Genomics Platform"/>
            <consortium name="The Broad Institute Genome Sequencing Center for Infectious Disease"/>
            <person name="Wu L."/>
            <person name="Ma J."/>
        </authorList>
    </citation>
    <scope>NUCLEOTIDE SEQUENCE [LARGE SCALE GENOMIC DNA]</scope>
    <source>
        <strain evidence="3">KCTC 42644</strain>
    </source>
</reference>
<accession>A0ABV7X5A7</accession>
<name>A0ABV7X5A7_9SPHN</name>
<feature type="region of interest" description="Disordered" evidence="1">
    <location>
        <begin position="1"/>
        <end position="34"/>
    </location>
</feature>
<feature type="compositionally biased region" description="Pro residues" evidence="1">
    <location>
        <begin position="24"/>
        <end position="34"/>
    </location>
</feature>
<dbReference type="EMBL" id="JBHRXV010000001">
    <property type="protein sequence ID" value="MFC3711316.1"/>
    <property type="molecule type" value="Genomic_DNA"/>
</dbReference>
<sequence>MATAPQYDPDDLTATPAQAKPKRASPPPKPPRACPPDFDAVYIAHGYDDCEVIFRAAPMTVKRWLLERGAERLRKARAEFVARERAARHALKAMKTRKKPPRAVVADGIEVPAPLLSEAANFLRTMRNGGWFCAPTGKGDWWLGTMYKTPAQIVEFAAARGFDLEASLARHRCVVPEEEPLSLEGRGVGERVVGELAPS</sequence>
<evidence type="ECO:0000313" key="3">
    <source>
        <dbReference type="Proteomes" id="UP001595615"/>
    </source>
</evidence>
<gene>
    <name evidence="2" type="ORF">ACFOMD_01960</name>
</gene>
<evidence type="ECO:0000256" key="1">
    <source>
        <dbReference type="SAM" id="MobiDB-lite"/>
    </source>
</evidence>
<keyword evidence="3" id="KW-1185">Reference proteome</keyword>
<protein>
    <submittedName>
        <fullName evidence="2">Uncharacterized protein</fullName>
    </submittedName>
</protein>
<dbReference type="Proteomes" id="UP001595615">
    <property type="component" value="Unassembled WGS sequence"/>
</dbReference>
<evidence type="ECO:0000313" key="2">
    <source>
        <dbReference type="EMBL" id="MFC3711316.1"/>
    </source>
</evidence>
<comment type="caution">
    <text evidence="2">The sequence shown here is derived from an EMBL/GenBank/DDBJ whole genome shotgun (WGS) entry which is preliminary data.</text>
</comment>
<dbReference type="RefSeq" id="WP_380855987.1">
    <property type="nucleotide sequence ID" value="NZ_JBHRXV010000001.1"/>
</dbReference>